<feature type="compositionally biased region" description="Basic and acidic residues" evidence="1">
    <location>
        <begin position="127"/>
        <end position="149"/>
    </location>
</feature>
<evidence type="ECO:0000313" key="2">
    <source>
        <dbReference type="EMBL" id="KAG4424436.1"/>
    </source>
</evidence>
<name>A0A8H7WGD9_9HELO</name>
<evidence type="ECO:0000256" key="1">
    <source>
        <dbReference type="SAM" id="MobiDB-lite"/>
    </source>
</evidence>
<dbReference type="OrthoDB" id="5334244at2759"/>
<protein>
    <submittedName>
        <fullName evidence="2">Uncharacterized protein</fullName>
    </submittedName>
</protein>
<feature type="region of interest" description="Disordered" evidence="1">
    <location>
        <begin position="16"/>
        <end position="199"/>
    </location>
</feature>
<proteinExistence type="predicted"/>
<keyword evidence="3" id="KW-1185">Reference proteome</keyword>
<feature type="compositionally biased region" description="Basic and acidic residues" evidence="1">
    <location>
        <begin position="158"/>
        <end position="188"/>
    </location>
</feature>
<accession>A0A8H7WGD9</accession>
<sequence length="199" mass="20473">MPLLRPYAAFSSFTRRAAPRSIRQSAAARPISSTCPRFAQGYGDGEGDPKGETPQDQGPSNGTKHNAEHPGPAPPSEGKGTGAGPTKGGSSPEEASAQSGGSRSKEAKETGSSPTGGEIGKSGGKSSKSESPEEKSKDGAAPKITDHDVPGSGNSKAKQAEVEQHNKEFEQGHDRAPPAAEDKVDKKFWQGKGGSADHE</sequence>
<dbReference type="AlphaFoldDB" id="A0A8H7WGD9"/>
<comment type="caution">
    <text evidence="2">The sequence shown here is derived from an EMBL/GenBank/DDBJ whole genome shotgun (WGS) entry which is preliminary data.</text>
</comment>
<feature type="compositionally biased region" description="Polar residues" evidence="1">
    <location>
        <begin position="54"/>
        <end position="64"/>
    </location>
</feature>
<evidence type="ECO:0000313" key="3">
    <source>
        <dbReference type="Proteomes" id="UP000664132"/>
    </source>
</evidence>
<dbReference type="Proteomes" id="UP000664132">
    <property type="component" value="Unassembled WGS sequence"/>
</dbReference>
<organism evidence="2 3">
    <name type="scientific">Cadophora malorum</name>
    <dbReference type="NCBI Taxonomy" id="108018"/>
    <lineage>
        <taxon>Eukaryota</taxon>
        <taxon>Fungi</taxon>
        <taxon>Dikarya</taxon>
        <taxon>Ascomycota</taxon>
        <taxon>Pezizomycotina</taxon>
        <taxon>Leotiomycetes</taxon>
        <taxon>Helotiales</taxon>
        <taxon>Ploettnerulaceae</taxon>
        <taxon>Cadophora</taxon>
    </lineage>
</organism>
<reference evidence="2" key="1">
    <citation type="submission" date="2021-02" db="EMBL/GenBank/DDBJ databases">
        <title>Genome sequence Cadophora malorum strain M34.</title>
        <authorList>
            <person name="Stefanovic E."/>
            <person name="Vu D."/>
            <person name="Scully C."/>
            <person name="Dijksterhuis J."/>
            <person name="Roader J."/>
            <person name="Houbraken J."/>
        </authorList>
    </citation>
    <scope>NUCLEOTIDE SEQUENCE</scope>
    <source>
        <strain evidence="2">M34</strain>
    </source>
</reference>
<dbReference type="EMBL" id="JAFJYH010000021">
    <property type="protein sequence ID" value="KAG4424436.1"/>
    <property type="molecule type" value="Genomic_DNA"/>
</dbReference>
<gene>
    <name evidence="2" type="ORF">IFR04_002492</name>
</gene>